<dbReference type="Proteomes" id="UP000249605">
    <property type="component" value="Plasmid unnamed7"/>
</dbReference>
<comment type="similarity">
    <text evidence="1 6">Belongs to the XseB family.</text>
</comment>
<keyword evidence="10" id="KW-1185">Reference proteome</keyword>
<dbReference type="NCBIfam" id="NF002139">
    <property type="entry name" value="PRK00977.1-3"/>
    <property type="match status" value="1"/>
</dbReference>
<keyword evidence="7" id="KW-0175">Coiled coil</keyword>
<proteinExistence type="inferred from homology"/>
<evidence type="ECO:0000256" key="5">
    <source>
        <dbReference type="ARBA" id="ARBA00022839"/>
    </source>
</evidence>
<evidence type="ECO:0000256" key="6">
    <source>
        <dbReference type="HAMAP-Rule" id="MF_00337"/>
    </source>
</evidence>
<reference evidence="9 10" key="1">
    <citation type="submission" date="2018-06" db="EMBL/GenBank/DDBJ databases">
        <title>Complete genome sequencing of Azospirillum sp. M2T2B2.</title>
        <authorList>
            <person name="Heo J."/>
            <person name="Kim S.-J."/>
            <person name="Kwon S.-W."/>
            <person name="Anandham R."/>
        </authorList>
    </citation>
    <scope>NUCLEOTIDE SEQUENCE [LARGE SCALE GENOMIC DNA]</scope>
    <source>
        <strain evidence="9 10">M2T2B2</strain>
        <plasmid evidence="9 10">unnamed7</plasmid>
    </source>
</reference>
<keyword evidence="2 6" id="KW-0963">Cytoplasm</keyword>
<dbReference type="InterPro" id="IPR037004">
    <property type="entry name" value="Exonuc_VII_ssu_sf"/>
</dbReference>
<keyword evidence="3 6" id="KW-0540">Nuclease</keyword>
<evidence type="ECO:0000256" key="8">
    <source>
        <dbReference type="SAM" id="MobiDB-lite"/>
    </source>
</evidence>
<feature type="compositionally biased region" description="Low complexity" evidence="8">
    <location>
        <begin position="8"/>
        <end position="17"/>
    </location>
</feature>
<dbReference type="GO" id="GO:0008855">
    <property type="term" value="F:exodeoxyribonuclease VII activity"/>
    <property type="evidence" value="ECO:0007669"/>
    <property type="project" value="UniProtKB-UniRule"/>
</dbReference>
<keyword evidence="4 6" id="KW-0378">Hydrolase</keyword>
<keyword evidence="9" id="KW-0614">Plasmid</keyword>
<geneLocation type="plasmid" evidence="9 10">
    <name>unnamed7</name>
</geneLocation>
<evidence type="ECO:0000256" key="1">
    <source>
        <dbReference type="ARBA" id="ARBA00009998"/>
    </source>
</evidence>
<evidence type="ECO:0000256" key="3">
    <source>
        <dbReference type="ARBA" id="ARBA00022722"/>
    </source>
</evidence>
<keyword evidence="5 6" id="KW-0269">Exonuclease</keyword>
<dbReference type="InterPro" id="IPR003761">
    <property type="entry name" value="Exonuc_VII_S"/>
</dbReference>
<evidence type="ECO:0000256" key="2">
    <source>
        <dbReference type="ARBA" id="ARBA00022490"/>
    </source>
</evidence>
<name>A0A2U9SCQ1_9PROT</name>
<dbReference type="OrthoDB" id="9808145at2"/>
<dbReference type="NCBIfam" id="TIGR01280">
    <property type="entry name" value="xseB"/>
    <property type="match status" value="1"/>
</dbReference>
<dbReference type="GO" id="GO:0006308">
    <property type="term" value="P:DNA catabolic process"/>
    <property type="evidence" value="ECO:0007669"/>
    <property type="project" value="UniProtKB-UniRule"/>
</dbReference>
<dbReference type="AlphaFoldDB" id="A0A2U9SCQ1"/>
<dbReference type="PANTHER" id="PTHR34137">
    <property type="entry name" value="EXODEOXYRIBONUCLEASE 7 SMALL SUBUNIT"/>
    <property type="match status" value="1"/>
</dbReference>
<dbReference type="KEGG" id="azm:DM194_19200"/>
<protein>
    <recommendedName>
        <fullName evidence="6">Exodeoxyribonuclease 7 small subunit</fullName>
        <ecNumber evidence="6">3.1.11.6</ecNumber>
    </recommendedName>
    <alternativeName>
        <fullName evidence="6">Exodeoxyribonuclease VII small subunit</fullName>
        <shortName evidence="6">Exonuclease VII small subunit</shortName>
    </alternativeName>
</protein>
<dbReference type="Gene3D" id="1.10.287.1040">
    <property type="entry name" value="Exonuclease VII, small subunit"/>
    <property type="match status" value="1"/>
</dbReference>
<evidence type="ECO:0000256" key="4">
    <source>
        <dbReference type="ARBA" id="ARBA00022801"/>
    </source>
</evidence>
<dbReference type="GO" id="GO:0009318">
    <property type="term" value="C:exodeoxyribonuclease VII complex"/>
    <property type="evidence" value="ECO:0007669"/>
    <property type="project" value="UniProtKB-UniRule"/>
</dbReference>
<evidence type="ECO:0000313" key="9">
    <source>
        <dbReference type="EMBL" id="AWU96406.1"/>
    </source>
</evidence>
<dbReference type="SUPFAM" id="SSF116842">
    <property type="entry name" value="XseB-like"/>
    <property type="match status" value="1"/>
</dbReference>
<comment type="catalytic activity">
    <reaction evidence="6">
        <text>Exonucleolytic cleavage in either 5'- to 3'- or 3'- to 5'-direction to yield nucleoside 5'-phosphates.</text>
        <dbReference type="EC" id="3.1.11.6"/>
    </reaction>
</comment>
<feature type="region of interest" description="Disordered" evidence="8">
    <location>
        <begin position="1"/>
        <end position="20"/>
    </location>
</feature>
<dbReference type="EC" id="3.1.11.6" evidence="6"/>
<dbReference type="HAMAP" id="MF_00337">
    <property type="entry name" value="Exonuc_7_S"/>
    <property type="match status" value="1"/>
</dbReference>
<comment type="subcellular location">
    <subcellularLocation>
        <location evidence="6">Cytoplasm</location>
    </subcellularLocation>
</comment>
<dbReference type="RefSeq" id="WP_111069146.1">
    <property type="nucleotide sequence ID" value="NZ_CP029831.1"/>
</dbReference>
<comment type="subunit">
    <text evidence="6">Heterooligomer composed of large and small subunits.</text>
</comment>
<evidence type="ECO:0000256" key="7">
    <source>
        <dbReference type="SAM" id="Coils"/>
    </source>
</evidence>
<comment type="function">
    <text evidence="6">Bidirectionally degrades single-stranded DNA into large acid-insoluble oligonucleotides, which are then degraded further into small acid-soluble oligonucleotides.</text>
</comment>
<organism evidence="9 10">
    <name type="scientific">Azospirillum ramasamyi</name>
    <dbReference type="NCBI Taxonomy" id="682998"/>
    <lineage>
        <taxon>Bacteria</taxon>
        <taxon>Pseudomonadati</taxon>
        <taxon>Pseudomonadota</taxon>
        <taxon>Alphaproteobacteria</taxon>
        <taxon>Rhodospirillales</taxon>
        <taxon>Azospirillaceae</taxon>
        <taxon>Azospirillum</taxon>
    </lineage>
</organism>
<dbReference type="GO" id="GO:0005829">
    <property type="term" value="C:cytosol"/>
    <property type="evidence" value="ECO:0007669"/>
    <property type="project" value="TreeGrafter"/>
</dbReference>
<feature type="coiled-coil region" evidence="7">
    <location>
        <begin position="27"/>
        <end position="54"/>
    </location>
</feature>
<evidence type="ECO:0000313" key="10">
    <source>
        <dbReference type="Proteomes" id="UP000249605"/>
    </source>
</evidence>
<gene>
    <name evidence="6" type="primary">xseB</name>
    <name evidence="9" type="ORF">DM194_19200</name>
</gene>
<dbReference type="EMBL" id="CP029831">
    <property type="protein sequence ID" value="AWU96406.1"/>
    <property type="molecule type" value="Genomic_DNA"/>
</dbReference>
<sequence length="98" mass="10562">MVLPDMPPSTTSSPPVSGTAIPPDIAALSFEDALAELERIVRQLEEGRGKLDDAISSYERGTALKRHCEMKLREAQAKIDRITVSADGSLGTEPARID</sequence>
<accession>A0A2U9SCQ1</accession>
<dbReference type="PANTHER" id="PTHR34137:SF1">
    <property type="entry name" value="EXODEOXYRIBONUCLEASE 7 SMALL SUBUNIT"/>
    <property type="match status" value="1"/>
</dbReference>
<dbReference type="Pfam" id="PF02609">
    <property type="entry name" value="Exonuc_VII_S"/>
    <property type="match status" value="1"/>
</dbReference>